<evidence type="ECO:0000313" key="2">
    <source>
        <dbReference type="EMBL" id="MEF2114629.1"/>
    </source>
</evidence>
<organism evidence="2 3">
    <name type="scientific">Clostridium frigoriphilum</name>
    <dbReference type="NCBI Taxonomy" id="443253"/>
    <lineage>
        <taxon>Bacteria</taxon>
        <taxon>Bacillati</taxon>
        <taxon>Bacillota</taxon>
        <taxon>Clostridia</taxon>
        <taxon>Eubacteriales</taxon>
        <taxon>Clostridiaceae</taxon>
        <taxon>Clostridium</taxon>
    </lineage>
</organism>
<sequence length="52" mass="5712">MNKNLRLLNFIPLLMAVPSIIIGVIVMYVNKVPIAIFGQNIFCLVLAGIISL</sequence>
<keyword evidence="3" id="KW-1185">Reference proteome</keyword>
<feature type="transmembrane region" description="Helical" evidence="1">
    <location>
        <begin position="34"/>
        <end position="51"/>
    </location>
</feature>
<keyword evidence="1" id="KW-0812">Transmembrane</keyword>
<keyword evidence="1" id="KW-0472">Membrane</keyword>
<reference evidence="2 3" key="1">
    <citation type="submission" date="2023-11" db="EMBL/GenBank/DDBJ databases">
        <title>Draft genome sequence of a psychrophilic Clostridium strain from permafrost water brine.</title>
        <authorList>
            <person name="Shcherbakova V.A."/>
            <person name="Trubitsyn V.E."/>
            <person name="Zakharyuk A.G."/>
        </authorList>
    </citation>
    <scope>NUCLEOTIDE SEQUENCE [LARGE SCALE GENOMIC DNA]</scope>
    <source>
        <strain evidence="2 3">14F</strain>
    </source>
</reference>
<dbReference type="EMBL" id="JAZHFS010000026">
    <property type="protein sequence ID" value="MEF2114629.1"/>
    <property type="molecule type" value="Genomic_DNA"/>
</dbReference>
<dbReference type="Proteomes" id="UP001498469">
    <property type="component" value="Unassembled WGS sequence"/>
</dbReference>
<keyword evidence="1" id="KW-1133">Transmembrane helix</keyword>
<evidence type="ECO:0000256" key="1">
    <source>
        <dbReference type="SAM" id="Phobius"/>
    </source>
</evidence>
<name>A0ABU7UUE4_9CLOT</name>
<gene>
    <name evidence="2" type="ORF">SJI18_20280</name>
</gene>
<feature type="transmembrane region" description="Helical" evidence="1">
    <location>
        <begin position="7"/>
        <end position="28"/>
    </location>
</feature>
<protein>
    <submittedName>
        <fullName evidence="2">Uncharacterized protein</fullName>
    </submittedName>
</protein>
<proteinExistence type="predicted"/>
<comment type="caution">
    <text evidence="2">The sequence shown here is derived from an EMBL/GenBank/DDBJ whole genome shotgun (WGS) entry which is preliminary data.</text>
</comment>
<evidence type="ECO:0000313" key="3">
    <source>
        <dbReference type="Proteomes" id="UP001498469"/>
    </source>
</evidence>
<dbReference type="RefSeq" id="WP_216255022.1">
    <property type="nucleotide sequence ID" value="NZ_JAZHFS010000026.1"/>
</dbReference>
<accession>A0ABU7UUE4</accession>